<dbReference type="EMBL" id="GDJX01006504">
    <property type="protein sequence ID" value="JAT61432.1"/>
    <property type="molecule type" value="Transcribed_RNA"/>
</dbReference>
<dbReference type="Pfam" id="PF09117">
    <property type="entry name" value="MiAMP1"/>
    <property type="match status" value="1"/>
</dbReference>
<keyword evidence="1" id="KW-0732">Signal</keyword>
<sequence length="117" mass="12412">MATGRPWAAAATALALLLAAAATITMPSGTAGYSTLTVFSGPGCSGKTTTYQCGYHQITTHGGFRFRYAEGYPLLVLRFPGRGDGARRALLSPITTRYVSDAQSCDIPDRHYAQMSC</sequence>
<gene>
    <name evidence="2" type="primary">AMP1_16</name>
    <name evidence="2" type="ORF">g.30101</name>
</gene>
<dbReference type="AlphaFoldDB" id="A0A1D1Z3N3"/>
<feature type="signal peptide" evidence="1">
    <location>
        <begin position="1"/>
        <end position="22"/>
    </location>
</feature>
<organism evidence="2">
    <name type="scientific">Anthurium amnicola</name>
    <dbReference type="NCBI Taxonomy" id="1678845"/>
    <lineage>
        <taxon>Eukaryota</taxon>
        <taxon>Viridiplantae</taxon>
        <taxon>Streptophyta</taxon>
        <taxon>Embryophyta</taxon>
        <taxon>Tracheophyta</taxon>
        <taxon>Spermatophyta</taxon>
        <taxon>Magnoliopsida</taxon>
        <taxon>Liliopsida</taxon>
        <taxon>Araceae</taxon>
        <taxon>Pothoideae</taxon>
        <taxon>Potheae</taxon>
        <taxon>Anthurium</taxon>
    </lineage>
</organism>
<protein>
    <submittedName>
        <fullName evidence="2">Antimicrobial peptide 1</fullName>
    </submittedName>
</protein>
<dbReference type="InterPro" id="IPR015791">
    <property type="entry name" value="Antimic/Inh_G_crystallin-like"/>
</dbReference>
<reference evidence="2" key="1">
    <citation type="submission" date="2015-07" db="EMBL/GenBank/DDBJ databases">
        <title>Transcriptome Assembly of Anthurium amnicola.</title>
        <authorList>
            <person name="Suzuki J."/>
        </authorList>
    </citation>
    <scope>NUCLEOTIDE SEQUENCE</scope>
</reference>
<feature type="chain" id="PRO_5008900734" evidence="1">
    <location>
        <begin position="23"/>
        <end position="117"/>
    </location>
</feature>
<evidence type="ECO:0000256" key="1">
    <source>
        <dbReference type="SAM" id="SignalP"/>
    </source>
</evidence>
<dbReference type="GO" id="GO:0045926">
    <property type="term" value="P:negative regulation of growth"/>
    <property type="evidence" value="ECO:0007669"/>
    <property type="project" value="InterPro"/>
</dbReference>
<dbReference type="InterPro" id="IPR015201">
    <property type="entry name" value="Antimicrobial_MiAMP1"/>
</dbReference>
<name>A0A1D1Z3N3_9ARAE</name>
<dbReference type="GO" id="GO:0006952">
    <property type="term" value="P:defense response"/>
    <property type="evidence" value="ECO:0007669"/>
    <property type="project" value="InterPro"/>
</dbReference>
<accession>A0A1D1Z3N3</accession>
<evidence type="ECO:0000313" key="2">
    <source>
        <dbReference type="EMBL" id="JAT61432.1"/>
    </source>
</evidence>
<proteinExistence type="predicted"/>
<dbReference type="Gene3D" id="2.60.20.30">
    <property type="match status" value="1"/>
</dbReference>